<evidence type="ECO:0000313" key="3">
    <source>
        <dbReference type="Proteomes" id="UP000199468"/>
    </source>
</evidence>
<comment type="caution">
    <text evidence="2">The sequence shown here is derived from an EMBL/GenBank/DDBJ whole genome shotgun (WGS) entry which is preliminary data.</text>
</comment>
<organism evidence="2 3">
    <name type="scientific">Bosea robiniae</name>
    <dbReference type="NCBI Taxonomy" id="1036780"/>
    <lineage>
        <taxon>Bacteria</taxon>
        <taxon>Pseudomonadati</taxon>
        <taxon>Pseudomonadota</taxon>
        <taxon>Alphaproteobacteria</taxon>
        <taxon>Hyphomicrobiales</taxon>
        <taxon>Boseaceae</taxon>
        <taxon>Bosea</taxon>
    </lineage>
</organism>
<dbReference type="Gene3D" id="3.40.710.10">
    <property type="entry name" value="DD-peptidase/beta-lactamase superfamily"/>
    <property type="match status" value="1"/>
</dbReference>
<dbReference type="InterPro" id="IPR050789">
    <property type="entry name" value="Diverse_Enzym_Activities"/>
</dbReference>
<dbReference type="InterPro" id="IPR001466">
    <property type="entry name" value="Beta-lactam-related"/>
</dbReference>
<evidence type="ECO:0000313" key="2">
    <source>
        <dbReference type="EMBL" id="SDH15850.1"/>
    </source>
</evidence>
<reference evidence="2 3" key="1">
    <citation type="submission" date="2016-10" db="EMBL/GenBank/DDBJ databases">
        <authorList>
            <person name="Varghese N."/>
            <person name="Submissions S."/>
        </authorList>
    </citation>
    <scope>NUCLEOTIDE SEQUENCE [LARGE SCALE GENOMIC DNA]</scope>
    <source>
        <strain evidence="2 3">DSM 26672</strain>
    </source>
</reference>
<dbReference type="InterPro" id="IPR012338">
    <property type="entry name" value="Beta-lactam/transpept-like"/>
</dbReference>
<name>A0ABY0P3V0_9HYPH</name>
<evidence type="ECO:0000259" key="1">
    <source>
        <dbReference type="Pfam" id="PF00144"/>
    </source>
</evidence>
<dbReference type="Pfam" id="PF00144">
    <property type="entry name" value="Beta-lactamase"/>
    <property type="match status" value="1"/>
</dbReference>
<feature type="domain" description="Beta-lactamase-related" evidence="1">
    <location>
        <begin position="90"/>
        <end position="397"/>
    </location>
</feature>
<dbReference type="PANTHER" id="PTHR43283">
    <property type="entry name" value="BETA-LACTAMASE-RELATED"/>
    <property type="match status" value="1"/>
</dbReference>
<dbReference type="RefSeq" id="WP_091859885.1">
    <property type="nucleotide sequence ID" value="NZ_FNBZ01000007.1"/>
</dbReference>
<dbReference type="EMBL" id="FNBZ01000007">
    <property type="protein sequence ID" value="SDH15850.1"/>
    <property type="molecule type" value="Genomic_DNA"/>
</dbReference>
<sequence length="416" mass="45472">MSRIAQRELTPVLPQDQVALPKPEDQLRWTTAEKFIAHRNMHHLFPCDVVPAGDHVRPLETVGNIDATYTYEGKRLTLDDYFDDNQTTGLIMLKHGKIVLEKYAHGNDASTRWASRSMAKSFTSTLVGAAIQDGAIDSVDDLVSKYVPELKGSLYDGVSLRHALQMVSGVPFIEDYKDPNADVYTLQACTVGREVGSFLRLLDKVANRVPKQTTPPGSVFYYSSLDSILCGIIVERATGKRPAAYLSEKIWKPFGMEADGFWNTEADGGTTFTASGIGATLRDYARFGQFILEGGSIGTTQILPSWWLSEATKPSEASLRERAPYGFQWWLHAAQGVNSVRAGAIDPETPFADPLPLRGADSIFYALGNAGQSISISPIEGIVIVKWAAWNDSQGPNGRGRHADATLFTALTDAVA</sequence>
<proteinExistence type="predicted"/>
<accession>A0ABY0P3V0</accession>
<dbReference type="PANTHER" id="PTHR43283:SF14">
    <property type="entry name" value="BLL8153 PROTEIN"/>
    <property type="match status" value="1"/>
</dbReference>
<dbReference type="SUPFAM" id="SSF56601">
    <property type="entry name" value="beta-lactamase/transpeptidase-like"/>
    <property type="match status" value="1"/>
</dbReference>
<dbReference type="Proteomes" id="UP000199468">
    <property type="component" value="Unassembled WGS sequence"/>
</dbReference>
<protein>
    <submittedName>
        <fullName evidence="2">CubicO group peptidase, beta-lactamase class C family</fullName>
    </submittedName>
</protein>
<gene>
    <name evidence="2" type="ORF">SAMN05421844_10742</name>
</gene>
<keyword evidence="3" id="KW-1185">Reference proteome</keyword>